<feature type="domain" description="Aminotransferase class I/classII large" evidence="11">
    <location>
        <begin position="22"/>
        <end position="329"/>
    </location>
</feature>
<dbReference type="PANTHER" id="PTHR43643:SF6">
    <property type="entry name" value="HISTIDINOL-PHOSPHATE AMINOTRANSFERASE"/>
    <property type="match status" value="1"/>
</dbReference>
<dbReference type="UniPathway" id="UPA00031">
    <property type="reaction ID" value="UER00012"/>
</dbReference>
<evidence type="ECO:0000256" key="3">
    <source>
        <dbReference type="ARBA" id="ARBA00007970"/>
    </source>
</evidence>
<dbReference type="EMBL" id="CP015101">
    <property type="protein sequence ID" value="ASJ04774.1"/>
    <property type="molecule type" value="Genomic_DNA"/>
</dbReference>
<dbReference type="Pfam" id="PF00155">
    <property type="entry name" value="Aminotran_1_2"/>
    <property type="match status" value="1"/>
</dbReference>
<dbReference type="InterPro" id="IPR015424">
    <property type="entry name" value="PyrdxlP-dep_Trfase"/>
</dbReference>
<reference evidence="12 13" key="1">
    <citation type="submission" date="2016-04" db="EMBL/GenBank/DDBJ databases">
        <title>Complete genome sequence of Thermococcus barossii type strain SHCK-94.</title>
        <authorList>
            <person name="Oger P.M."/>
        </authorList>
    </citation>
    <scope>NUCLEOTIDE SEQUENCE [LARGE SCALE GENOMIC DNA]</scope>
    <source>
        <strain evidence="12 13">SHCK-94</strain>
    </source>
</reference>
<keyword evidence="13" id="KW-1185">Reference proteome</keyword>
<keyword evidence="6 10" id="KW-0808">Transferase</keyword>
<sequence>MRVRELVKSFEPYRVEEGDYPVRLDKNESPYDLPNWVKEEIFEELRELSFNRYPHITSMPAREAIADFYGLSPENVAVGNGGDELISYLVRLFEGGYVVTTPPTFSMYYFYAKLNGIPVLEVPLREDFTIDGDAIAEKAGNASVVFIASPNNPTGNLQPEEEIVKVLDTGTAMVLDEAYAEFAGKTLWRLIEEYPNLIVLRTFSKAFSLAGVRAGYLLANGEIVDALYRVKSPFSVGIMTTAAVKVVLRHYDLVERRVAKIIEERERIRRVFREFTYPSDANFLLMRLNAYEFLLGKGIAVRKLAGRLDGHIRVTVGRKWENRKLIEALREFLEVRECG</sequence>
<dbReference type="InterPro" id="IPR015421">
    <property type="entry name" value="PyrdxlP-dep_Trfase_major"/>
</dbReference>
<evidence type="ECO:0000256" key="1">
    <source>
        <dbReference type="ARBA" id="ARBA00001933"/>
    </source>
</evidence>
<comment type="cofactor">
    <cofactor evidence="1 10">
        <name>pyridoxal 5'-phosphate</name>
        <dbReference type="ChEBI" id="CHEBI:597326"/>
    </cofactor>
</comment>
<evidence type="ECO:0000256" key="8">
    <source>
        <dbReference type="ARBA" id="ARBA00023102"/>
    </source>
</evidence>
<dbReference type="CDD" id="cd00609">
    <property type="entry name" value="AAT_like"/>
    <property type="match status" value="1"/>
</dbReference>
<comment type="pathway">
    <text evidence="2 10">Amino-acid biosynthesis; L-histidine biosynthesis; L-histidine from 5-phospho-alpha-D-ribose 1-diphosphate: step 7/9.</text>
</comment>
<dbReference type="GO" id="GO:0000105">
    <property type="term" value="P:L-histidine biosynthetic process"/>
    <property type="evidence" value="ECO:0007669"/>
    <property type="project" value="UniProtKB-UniRule"/>
</dbReference>
<dbReference type="Proteomes" id="UP000250272">
    <property type="component" value="Chromosome"/>
</dbReference>
<keyword evidence="4 10" id="KW-0032">Aminotransferase</keyword>
<evidence type="ECO:0000313" key="13">
    <source>
        <dbReference type="Proteomes" id="UP000250272"/>
    </source>
</evidence>
<dbReference type="Gene3D" id="3.90.1150.10">
    <property type="entry name" value="Aspartate Aminotransferase, domain 1"/>
    <property type="match status" value="1"/>
</dbReference>
<comment type="similarity">
    <text evidence="3 10">Belongs to the class-II pyridoxal-phosphate-dependent aminotransferase family. Histidinol-phosphate aminotransferase subfamily.</text>
</comment>
<dbReference type="PROSITE" id="PS00599">
    <property type="entry name" value="AA_TRANSFER_CLASS_2"/>
    <property type="match status" value="1"/>
</dbReference>
<dbReference type="NCBIfam" id="TIGR01141">
    <property type="entry name" value="hisC"/>
    <property type="match status" value="1"/>
</dbReference>
<dbReference type="PANTHER" id="PTHR43643">
    <property type="entry name" value="HISTIDINOL-PHOSPHATE AMINOTRANSFERASE 2"/>
    <property type="match status" value="1"/>
</dbReference>
<evidence type="ECO:0000313" key="12">
    <source>
        <dbReference type="EMBL" id="ASJ04774.1"/>
    </source>
</evidence>
<dbReference type="InterPro" id="IPR015422">
    <property type="entry name" value="PyrdxlP-dep_Trfase_small"/>
</dbReference>
<proteinExistence type="inferred from homology"/>
<dbReference type="InterPro" id="IPR001917">
    <property type="entry name" value="Aminotrans_II_pyridoxalP_BS"/>
</dbReference>
<evidence type="ECO:0000256" key="2">
    <source>
        <dbReference type="ARBA" id="ARBA00005011"/>
    </source>
</evidence>
<dbReference type="SUPFAM" id="SSF53383">
    <property type="entry name" value="PLP-dependent transferases"/>
    <property type="match status" value="1"/>
</dbReference>
<dbReference type="InterPro" id="IPR005861">
    <property type="entry name" value="HisP_aminotrans"/>
</dbReference>
<dbReference type="Gene3D" id="3.40.640.10">
    <property type="entry name" value="Type I PLP-dependent aspartate aminotransferase-like (Major domain)"/>
    <property type="match status" value="1"/>
</dbReference>
<dbReference type="AlphaFoldDB" id="A0A2Z2MLR9"/>
<dbReference type="GO" id="GO:0030170">
    <property type="term" value="F:pyridoxal phosphate binding"/>
    <property type="evidence" value="ECO:0007669"/>
    <property type="project" value="InterPro"/>
</dbReference>
<evidence type="ECO:0000256" key="9">
    <source>
        <dbReference type="ARBA" id="ARBA00047481"/>
    </source>
</evidence>
<accession>A0A2Z2MLR9</accession>
<dbReference type="EC" id="2.6.1.9" evidence="10"/>
<evidence type="ECO:0000259" key="11">
    <source>
        <dbReference type="Pfam" id="PF00155"/>
    </source>
</evidence>
<protein>
    <recommendedName>
        <fullName evidence="10">Histidinol-phosphate aminotransferase</fullName>
        <ecNumber evidence="10">2.6.1.9</ecNumber>
    </recommendedName>
    <alternativeName>
        <fullName evidence="10">Imidazole acetol-phosphate transaminase</fullName>
    </alternativeName>
</protein>
<dbReference type="GeneID" id="33326129"/>
<name>A0A2Z2MLR9_9EURY</name>
<evidence type="ECO:0000256" key="6">
    <source>
        <dbReference type="ARBA" id="ARBA00022679"/>
    </source>
</evidence>
<keyword evidence="8 10" id="KW-0368">Histidine biosynthesis</keyword>
<organism evidence="12 13">
    <name type="scientific">Thermococcus barossii</name>
    <dbReference type="NCBI Taxonomy" id="54077"/>
    <lineage>
        <taxon>Archaea</taxon>
        <taxon>Methanobacteriati</taxon>
        <taxon>Methanobacteriota</taxon>
        <taxon>Thermococci</taxon>
        <taxon>Thermococcales</taxon>
        <taxon>Thermococcaceae</taxon>
        <taxon>Thermococcus</taxon>
    </lineage>
</organism>
<comment type="catalytic activity">
    <reaction evidence="9 10">
        <text>L-histidinol phosphate + 2-oxoglutarate = 3-(imidazol-4-yl)-2-oxopropyl phosphate + L-glutamate</text>
        <dbReference type="Rhea" id="RHEA:23744"/>
        <dbReference type="ChEBI" id="CHEBI:16810"/>
        <dbReference type="ChEBI" id="CHEBI:29985"/>
        <dbReference type="ChEBI" id="CHEBI:57766"/>
        <dbReference type="ChEBI" id="CHEBI:57980"/>
        <dbReference type="EC" id="2.6.1.9"/>
    </reaction>
</comment>
<feature type="modified residue" description="N6-(pyridoxal phosphate)lysine" evidence="10">
    <location>
        <position position="205"/>
    </location>
</feature>
<keyword evidence="7 10" id="KW-0663">Pyridoxal phosphate</keyword>
<dbReference type="InterPro" id="IPR004839">
    <property type="entry name" value="Aminotransferase_I/II_large"/>
</dbReference>
<evidence type="ECO:0000256" key="4">
    <source>
        <dbReference type="ARBA" id="ARBA00022576"/>
    </source>
</evidence>
<dbReference type="KEGG" id="tbs:A3L01_05120"/>
<evidence type="ECO:0000256" key="7">
    <source>
        <dbReference type="ARBA" id="ARBA00022898"/>
    </source>
</evidence>
<gene>
    <name evidence="10" type="primary">hisC</name>
    <name evidence="12" type="ORF">A3L01_05120</name>
</gene>
<keyword evidence="5 10" id="KW-0028">Amino-acid biosynthesis</keyword>
<dbReference type="InterPro" id="IPR050106">
    <property type="entry name" value="HistidinolP_aminotransfase"/>
</dbReference>
<evidence type="ECO:0000256" key="10">
    <source>
        <dbReference type="HAMAP-Rule" id="MF_01023"/>
    </source>
</evidence>
<dbReference type="HAMAP" id="MF_01023">
    <property type="entry name" value="HisC_aminotrans_2"/>
    <property type="match status" value="1"/>
</dbReference>
<dbReference type="GO" id="GO:0004400">
    <property type="term" value="F:histidinol-phosphate transaminase activity"/>
    <property type="evidence" value="ECO:0007669"/>
    <property type="project" value="UniProtKB-UniRule"/>
</dbReference>
<dbReference type="OrthoDB" id="9929at2157"/>
<dbReference type="RefSeq" id="WP_088864790.1">
    <property type="nucleotide sequence ID" value="NZ_CP015101.1"/>
</dbReference>
<evidence type="ECO:0000256" key="5">
    <source>
        <dbReference type="ARBA" id="ARBA00022605"/>
    </source>
</evidence>